<dbReference type="RefSeq" id="WP_088564348.1">
    <property type="nucleotide sequence ID" value="NZ_CP020946.1"/>
</dbReference>
<sequence>MFSKKIATMILGLSAALLTGCEGEQTEKDMIAEAQFCLDEARDAASAQACMSKINGITSPNAYTLRCAAGFISSGITSAANLSTALTAISEGGGPTDMLNALNFGDVSLVNDTANYCNQSGQKGLALIGAMAKSATALSNAAELLNLGSCGGDIASCDTAAIEGAINDIIADPNSPAAVEAIEAIGSSIQTVYSVTCGGTNNANSDICGDINQAAASAGIDMSTADINAIGQALLAQWQP</sequence>
<proteinExistence type="predicted"/>
<gene>
    <name evidence="1" type="ORF">B9G79_03660</name>
</gene>
<accession>A0A1Z3N5N9</accession>
<evidence type="ECO:0000313" key="2">
    <source>
        <dbReference type="Proteomes" id="UP000197003"/>
    </source>
</evidence>
<organism evidence="1 2">
    <name type="scientific">Bdellovibrio bacteriovorus</name>
    <dbReference type="NCBI Taxonomy" id="959"/>
    <lineage>
        <taxon>Bacteria</taxon>
        <taxon>Pseudomonadati</taxon>
        <taxon>Bdellovibrionota</taxon>
        <taxon>Bdellovibrionia</taxon>
        <taxon>Bdellovibrionales</taxon>
        <taxon>Pseudobdellovibrionaceae</taxon>
        <taxon>Bdellovibrio</taxon>
    </lineage>
</organism>
<evidence type="ECO:0008006" key="3">
    <source>
        <dbReference type="Google" id="ProtNLM"/>
    </source>
</evidence>
<evidence type="ECO:0000313" key="1">
    <source>
        <dbReference type="EMBL" id="ASD62727.1"/>
    </source>
</evidence>
<dbReference type="PROSITE" id="PS51257">
    <property type="entry name" value="PROKAR_LIPOPROTEIN"/>
    <property type="match status" value="1"/>
</dbReference>
<dbReference type="AlphaFoldDB" id="A0A1Z3N5N9"/>
<name>A0A1Z3N5N9_BDEBC</name>
<reference evidence="1 2" key="1">
    <citation type="submission" date="2017-04" db="EMBL/GenBank/DDBJ databases">
        <title>Whole genome sequence of Bdellovibrio bacteriovorus strain SSB218315.</title>
        <authorList>
            <person name="Oyedara O."/>
            <person name="Rodriguez-Perez M.A."/>
        </authorList>
    </citation>
    <scope>NUCLEOTIDE SEQUENCE [LARGE SCALE GENOMIC DNA]</scope>
    <source>
        <strain evidence="1 2">SSB218315</strain>
    </source>
</reference>
<protein>
    <recommendedName>
        <fullName evidence="3">Lipoprotein</fullName>
    </recommendedName>
</protein>
<dbReference type="EMBL" id="CP020946">
    <property type="protein sequence ID" value="ASD62727.1"/>
    <property type="molecule type" value="Genomic_DNA"/>
</dbReference>
<dbReference type="OrthoDB" id="5292139at2"/>
<dbReference type="Proteomes" id="UP000197003">
    <property type="component" value="Chromosome"/>
</dbReference>